<feature type="chain" id="PRO_5036851668" evidence="1">
    <location>
        <begin position="17"/>
        <end position="93"/>
    </location>
</feature>
<evidence type="ECO:0000313" key="2">
    <source>
        <dbReference type="EMBL" id="KAH9644377.1"/>
    </source>
</evidence>
<comment type="caution">
    <text evidence="2">The sequence shown here is derived from an EMBL/GenBank/DDBJ whole genome shotgun (WGS) entry which is preliminary data.</text>
</comment>
<evidence type="ECO:0000313" key="3">
    <source>
        <dbReference type="Proteomes" id="UP000814243"/>
    </source>
</evidence>
<name>A0A922MXV6_SPOEX</name>
<feature type="signal peptide" evidence="1">
    <location>
        <begin position="1"/>
        <end position="16"/>
    </location>
</feature>
<organism evidence="2 3">
    <name type="scientific">Spodoptera exigua</name>
    <name type="common">Beet armyworm</name>
    <name type="synonym">Noctua fulgens</name>
    <dbReference type="NCBI Taxonomy" id="7107"/>
    <lineage>
        <taxon>Eukaryota</taxon>
        <taxon>Metazoa</taxon>
        <taxon>Ecdysozoa</taxon>
        <taxon>Arthropoda</taxon>
        <taxon>Hexapoda</taxon>
        <taxon>Insecta</taxon>
        <taxon>Pterygota</taxon>
        <taxon>Neoptera</taxon>
        <taxon>Endopterygota</taxon>
        <taxon>Lepidoptera</taxon>
        <taxon>Glossata</taxon>
        <taxon>Ditrysia</taxon>
        <taxon>Noctuoidea</taxon>
        <taxon>Noctuidae</taxon>
        <taxon>Amphipyrinae</taxon>
        <taxon>Spodoptera</taxon>
    </lineage>
</organism>
<sequence>MLMKNIWLIIIQSACCEKFQISVEEVESGCFELLKNKNCPDSHKYLCKNILRLNESFSKMSACGLFDIDAALPIALAGVISKYIVAILQFLFL</sequence>
<keyword evidence="1" id="KW-0732">Signal</keyword>
<gene>
    <name evidence="2" type="ORF">HF086_006405</name>
</gene>
<reference evidence="2" key="1">
    <citation type="journal article" date="2021" name="G3 (Bethesda)">
        <title>Genome and transcriptome analysis of the beet armyworm Spodoptera exigua reveals targets for pest control. .</title>
        <authorList>
            <person name="Simon S."/>
            <person name="Breeschoten T."/>
            <person name="Jansen H.J."/>
            <person name="Dirks R.P."/>
            <person name="Schranz M.E."/>
            <person name="Ros V.I.D."/>
        </authorList>
    </citation>
    <scope>NUCLEOTIDE SEQUENCE</scope>
    <source>
        <strain evidence="2">TB_SE_WUR_2020</strain>
    </source>
</reference>
<accession>A0A922MXV6</accession>
<dbReference type="EMBL" id="JACEFF010000086">
    <property type="protein sequence ID" value="KAH9644377.1"/>
    <property type="molecule type" value="Genomic_DNA"/>
</dbReference>
<dbReference type="AlphaFoldDB" id="A0A922MXV6"/>
<evidence type="ECO:0000256" key="1">
    <source>
        <dbReference type="SAM" id="SignalP"/>
    </source>
</evidence>
<dbReference type="Proteomes" id="UP000814243">
    <property type="component" value="Unassembled WGS sequence"/>
</dbReference>
<proteinExistence type="predicted"/>
<protein>
    <submittedName>
        <fullName evidence="2">Uncharacterized protein</fullName>
    </submittedName>
</protein>